<evidence type="ECO:0000313" key="3">
    <source>
        <dbReference type="EMBL" id="MDR6268681.1"/>
    </source>
</evidence>
<sequence length="539" mass="59092">MGVVVSTSTLTDRLNAVRDLFGEVIAELEHAVGLMPPVEILDAADDVEAISRQAGYAQLLAAKSIEDQVFADLQQHKRSEFRNCAEFLQSRLRIRRSEARRRLNLGAAVLPRRTLVGEPLDAKYRLLNSLAAHAVTDLPALQLAVTALDEAALKTMSNAEQATHRQTAMTARGRTLELMESSLAEALTDQDPDFLTPLIRRWDTLIDQDGMIPDEAELRHRQGLYRRETRRGLTRFELWADQIQTETLLTVMHAGSNPRAGAAKSRPLDARSLQQFHLDTVISALRHAFRDRALPQAGGQAAQLIATIDYQSLVAQSPVAQSPVAQSPVAQPKDNQPAAEAPSVQSKARLQFTGPVPPRLIRRLACDAGLVPAVLAGDGEVLDLGRKRRLFSPAQRAALIARDKGCAFPGCTIPASWCEAHHLEPWQHGGTTSVANGALLCSHHHHVIHLGEWRIERGVPGPRAEAEPGSESHQGGPGQSGSHQGGPGQSGSAENRSQQRNRVTDHDVRSNPEPASLWFIPPRWIDPQQTPRQNHFHQL</sequence>
<feature type="domain" description="HNH nuclease" evidence="2">
    <location>
        <begin position="394"/>
        <end position="446"/>
    </location>
</feature>
<accession>A0ABU1J9Y1</accession>
<evidence type="ECO:0000256" key="1">
    <source>
        <dbReference type="SAM" id="MobiDB-lite"/>
    </source>
</evidence>
<dbReference type="InterPro" id="IPR003615">
    <property type="entry name" value="HNH_nuc"/>
</dbReference>
<evidence type="ECO:0000259" key="2">
    <source>
        <dbReference type="SMART" id="SM00507"/>
    </source>
</evidence>
<reference evidence="3 4" key="1">
    <citation type="submission" date="2023-07" db="EMBL/GenBank/DDBJ databases">
        <title>Sequencing the genomes of 1000 actinobacteria strains.</title>
        <authorList>
            <person name="Klenk H.-P."/>
        </authorList>
    </citation>
    <scope>NUCLEOTIDE SEQUENCE [LARGE SCALE GENOMIC DNA]</scope>
    <source>
        <strain evidence="3 4">DSM 14555</strain>
    </source>
</reference>
<dbReference type="EMBL" id="JAVDQF010000001">
    <property type="protein sequence ID" value="MDR6268681.1"/>
    <property type="molecule type" value="Genomic_DNA"/>
</dbReference>
<protein>
    <recommendedName>
        <fullName evidence="2">HNH nuclease domain-containing protein</fullName>
    </recommendedName>
</protein>
<feature type="region of interest" description="Disordered" evidence="1">
    <location>
        <begin position="324"/>
        <end position="349"/>
    </location>
</feature>
<dbReference type="Proteomes" id="UP001185069">
    <property type="component" value="Unassembled WGS sequence"/>
</dbReference>
<keyword evidence="4" id="KW-1185">Reference proteome</keyword>
<dbReference type="CDD" id="cd00085">
    <property type="entry name" value="HNHc"/>
    <property type="match status" value="1"/>
</dbReference>
<proteinExistence type="predicted"/>
<organism evidence="3 4">
    <name type="scientific">Arthrobacter russicus</name>
    <dbReference type="NCBI Taxonomy" id="172040"/>
    <lineage>
        <taxon>Bacteria</taxon>
        <taxon>Bacillati</taxon>
        <taxon>Actinomycetota</taxon>
        <taxon>Actinomycetes</taxon>
        <taxon>Micrococcales</taxon>
        <taxon>Micrococcaceae</taxon>
        <taxon>Arthrobacter</taxon>
    </lineage>
</organism>
<name>A0ABU1J9Y1_9MICC</name>
<feature type="region of interest" description="Disordered" evidence="1">
    <location>
        <begin position="459"/>
        <end position="539"/>
    </location>
</feature>
<dbReference type="Pfam" id="PF02720">
    <property type="entry name" value="DUF222"/>
    <property type="match status" value="1"/>
</dbReference>
<dbReference type="SMART" id="SM00507">
    <property type="entry name" value="HNHc"/>
    <property type="match status" value="1"/>
</dbReference>
<dbReference type="RefSeq" id="WP_309796480.1">
    <property type="nucleotide sequence ID" value="NZ_BAAAHY010000006.1"/>
</dbReference>
<dbReference type="Gene3D" id="1.10.30.50">
    <property type="match status" value="1"/>
</dbReference>
<dbReference type="InterPro" id="IPR003870">
    <property type="entry name" value="DUF222"/>
</dbReference>
<gene>
    <name evidence="3" type="ORF">JOE69_000919</name>
</gene>
<feature type="compositionally biased region" description="Gly residues" evidence="1">
    <location>
        <begin position="475"/>
        <end position="489"/>
    </location>
</feature>
<evidence type="ECO:0000313" key="4">
    <source>
        <dbReference type="Proteomes" id="UP001185069"/>
    </source>
</evidence>
<dbReference type="Pfam" id="PF13391">
    <property type="entry name" value="HNH_2"/>
    <property type="match status" value="1"/>
</dbReference>
<comment type="caution">
    <text evidence="3">The sequence shown here is derived from an EMBL/GenBank/DDBJ whole genome shotgun (WGS) entry which is preliminary data.</text>
</comment>